<dbReference type="EC" id="4.2.3.15" evidence="5"/>
<dbReference type="AlphaFoldDB" id="A0AAV1D952"/>
<reference evidence="8" key="1">
    <citation type="submission" date="2023-03" db="EMBL/GenBank/DDBJ databases">
        <authorList>
            <person name="Julca I."/>
        </authorList>
    </citation>
    <scope>NUCLEOTIDE SEQUENCE</scope>
</reference>
<dbReference type="CDD" id="cd00684">
    <property type="entry name" value="Terpene_cyclase_plant_C1"/>
    <property type="match status" value="1"/>
</dbReference>
<dbReference type="EMBL" id="OX459121">
    <property type="protein sequence ID" value="CAI9104118.1"/>
    <property type="molecule type" value="Genomic_DNA"/>
</dbReference>
<dbReference type="SFLD" id="SFLDG01019">
    <property type="entry name" value="Terpene_Cyclase_Like_1_C_Termi"/>
    <property type="match status" value="1"/>
</dbReference>
<evidence type="ECO:0000313" key="9">
    <source>
        <dbReference type="Proteomes" id="UP001161247"/>
    </source>
</evidence>
<dbReference type="InterPro" id="IPR044814">
    <property type="entry name" value="Terpene_cyclase_plant_C1"/>
</dbReference>
<dbReference type="Gene3D" id="1.50.10.130">
    <property type="entry name" value="Terpene synthase, N-terminal domain"/>
    <property type="match status" value="1"/>
</dbReference>
<proteinExistence type="predicted"/>
<dbReference type="Pfam" id="PF03936">
    <property type="entry name" value="Terpene_synth_C"/>
    <property type="match status" value="1"/>
</dbReference>
<dbReference type="Pfam" id="PF01397">
    <property type="entry name" value="Terpene_synth"/>
    <property type="match status" value="1"/>
</dbReference>
<name>A0AAV1D952_OLDCO</name>
<feature type="domain" description="Terpene synthase N-terminal" evidence="6">
    <location>
        <begin position="83"/>
        <end position="260"/>
    </location>
</feature>
<accession>A0AAV1D952</accession>
<dbReference type="GO" id="GO:0050551">
    <property type="term" value="F:myrcene synthase activity"/>
    <property type="evidence" value="ECO:0007669"/>
    <property type="project" value="UniProtKB-EC"/>
</dbReference>
<keyword evidence="2" id="KW-0479">Metal-binding</keyword>
<keyword evidence="9" id="KW-1185">Reference proteome</keyword>
<comment type="catalytic activity">
    <reaction evidence="4">
        <text>(2E)-geranyl diphosphate = beta-myrcene + diphosphate</text>
        <dbReference type="Rhea" id="RHEA:16965"/>
        <dbReference type="ChEBI" id="CHEBI:17221"/>
        <dbReference type="ChEBI" id="CHEBI:33019"/>
        <dbReference type="ChEBI" id="CHEBI:58057"/>
        <dbReference type="EC" id="4.2.3.15"/>
    </reaction>
    <physiologicalReaction direction="left-to-right" evidence="4">
        <dbReference type="Rhea" id="RHEA:16966"/>
    </physiologicalReaction>
</comment>
<evidence type="ECO:0000313" key="8">
    <source>
        <dbReference type="EMBL" id="CAI9104118.1"/>
    </source>
</evidence>
<sequence>MAATTINFLNVPSKTTLLPTNNYGHGFNFKFSEQLSSGRSTRRNFSHSCPTLRCTTMATAKVIEQPDQKVVVRRSGNYEAPLWSFDHIQSLDNGYSAEKYLRRANDLKEQVKMMLREDNMVLLDCLELVDKLERLGISYHFEEQIDKILRSVYSRTRDGPERSNKDLYAAALEFRVFRQHGFHVSQDIFNPFMNENGDEFDHGLIEDTEGIRALYEACFLALEGETKLDIAREFTTENLKNKLENGKMDQNMSYLVHHALELPLRWRVPRIEARWYIDAYERSPNKNPILLELAKLDFNIVQATHQQDLKHVARWWEDSKIAEKLPFIRNRVVENFFWTIGVVFEPQYGSCRRMLAKVFVLITMIDDIYDVYGTLEELELFTDAIDRWDVKAMDQLPEYMRVGFLGFFNSINEMAYDALKEQGAHIVGYLRKVWADLCKAYMQEARWYYSGYTPTVEQYLDNAWVSISVPVMLMHVYAVITNPMSKQAMDCLDSHNVVRWSSFILRFADDLGTSPGEMKRGDVAKTMQCYMKETGCSEEEAREHLWYLLRETWKKMNRDSVAESPFSRTFVRAAKNFGRVALVMYQYGDGHGLNSNPEAKDRILTSLFTPVPLSNN</sequence>
<dbReference type="InterPro" id="IPR036965">
    <property type="entry name" value="Terpene_synth_N_sf"/>
</dbReference>
<gene>
    <name evidence="8" type="ORF">OLC1_LOCUS13112</name>
</gene>
<evidence type="ECO:0000256" key="4">
    <source>
        <dbReference type="ARBA" id="ARBA00052562"/>
    </source>
</evidence>
<dbReference type="PANTHER" id="PTHR31225:SF9">
    <property type="entry name" value="TERPENE SYNTHASE 10"/>
    <property type="match status" value="1"/>
</dbReference>
<keyword evidence="3" id="KW-0460">Magnesium</keyword>
<dbReference type="SFLD" id="SFLDS00005">
    <property type="entry name" value="Isoprenoid_Synthase_Type_I"/>
    <property type="match status" value="1"/>
</dbReference>
<comment type="cofactor">
    <cofactor evidence="1">
        <name>Mg(2+)</name>
        <dbReference type="ChEBI" id="CHEBI:18420"/>
    </cofactor>
</comment>
<protein>
    <recommendedName>
        <fullName evidence="5">myrcene synthase</fullName>
        <ecNumber evidence="5">4.2.3.15</ecNumber>
    </recommendedName>
</protein>
<dbReference type="PANTHER" id="PTHR31225">
    <property type="entry name" value="OS04G0344100 PROTEIN-RELATED"/>
    <property type="match status" value="1"/>
</dbReference>
<evidence type="ECO:0000256" key="1">
    <source>
        <dbReference type="ARBA" id="ARBA00001946"/>
    </source>
</evidence>
<dbReference type="InterPro" id="IPR008930">
    <property type="entry name" value="Terpenoid_cyclase/PrenylTrfase"/>
</dbReference>
<dbReference type="FunFam" id="1.10.600.10:FF:000007">
    <property type="entry name" value="Isoprene synthase, chloroplastic"/>
    <property type="match status" value="1"/>
</dbReference>
<dbReference type="InterPro" id="IPR005630">
    <property type="entry name" value="Terpene_synthase_metal-bd"/>
</dbReference>
<evidence type="ECO:0000256" key="3">
    <source>
        <dbReference type="ARBA" id="ARBA00022842"/>
    </source>
</evidence>
<dbReference type="InterPro" id="IPR050148">
    <property type="entry name" value="Terpene_synthase-like"/>
</dbReference>
<dbReference type="SUPFAM" id="SSF48576">
    <property type="entry name" value="Terpenoid synthases"/>
    <property type="match status" value="1"/>
</dbReference>
<evidence type="ECO:0000256" key="2">
    <source>
        <dbReference type="ARBA" id="ARBA00022723"/>
    </source>
</evidence>
<dbReference type="FunFam" id="1.50.10.130:FF:000001">
    <property type="entry name" value="Isoprene synthase, chloroplastic"/>
    <property type="match status" value="1"/>
</dbReference>
<dbReference type="InterPro" id="IPR034741">
    <property type="entry name" value="Terpene_cyclase-like_1_C"/>
</dbReference>
<organism evidence="8 9">
    <name type="scientific">Oldenlandia corymbosa var. corymbosa</name>
    <dbReference type="NCBI Taxonomy" id="529605"/>
    <lineage>
        <taxon>Eukaryota</taxon>
        <taxon>Viridiplantae</taxon>
        <taxon>Streptophyta</taxon>
        <taxon>Embryophyta</taxon>
        <taxon>Tracheophyta</taxon>
        <taxon>Spermatophyta</taxon>
        <taxon>Magnoliopsida</taxon>
        <taxon>eudicotyledons</taxon>
        <taxon>Gunneridae</taxon>
        <taxon>Pentapetalae</taxon>
        <taxon>asterids</taxon>
        <taxon>lamiids</taxon>
        <taxon>Gentianales</taxon>
        <taxon>Rubiaceae</taxon>
        <taxon>Rubioideae</taxon>
        <taxon>Spermacoceae</taxon>
        <taxon>Hedyotis-Oldenlandia complex</taxon>
        <taxon>Oldenlandia</taxon>
    </lineage>
</organism>
<dbReference type="Proteomes" id="UP001161247">
    <property type="component" value="Chromosome 4"/>
</dbReference>
<evidence type="ECO:0000256" key="5">
    <source>
        <dbReference type="ARBA" id="ARBA00066673"/>
    </source>
</evidence>
<dbReference type="GO" id="GO:0000287">
    <property type="term" value="F:magnesium ion binding"/>
    <property type="evidence" value="ECO:0007669"/>
    <property type="project" value="InterPro"/>
</dbReference>
<evidence type="ECO:0000259" key="7">
    <source>
        <dbReference type="Pfam" id="PF03936"/>
    </source>
</evidence>
<dbReference type="InterPro" id="IPR008949">
    <property type="entry name" value="Isoprenoid_synthase_dom_sf"/>
</dbReference>
<dbReference type="GO" id="GO:0016102">
    <property type="term" value="P:diterpenoid biosynthetic process"/>
    <property type="evidence" value="ECO:0007669"/>
    <property type="project" value="InterPro"/>
</dbReference>
<feature type="domain" description="Terpene synthase metal-binding" evidence="7">
    <location>
        <begin position="318"/>
        <end position="555"/>
    </location>
</feature>
<evidence type="ECO:0000259" key="6">
    <source>
        <dbReference type="Pfam" id="PF01397"/>
    </source>
</evidence>
<dbReference type="Gene3D" id="1.10.600.10">
    <property type="entry name" value="Farnesyl Diphosphate Synthase"/>
    <property type="match status" value="1"/>
</dbReference>
<dbReference type="SFLD" id="SFLDG01604">
    <property type="entry name" value="Terpene_Cyclase_Like_1_C_Termi"/>
    <property type="match status" value="1"/>
</dbReference>
<dbReference type="SUPFAM" id="SSF48239">
    <property type="entry name" value="Terpenoid cyclases/Protein prenyltransferases"/>
    <property type="match status" value="1"/>
</dbReference>
<dbReference type="InterPro" id="IPR001906">
    <property type="entry name" value="Terpene_synth_N"/>
</dbReference>